<dbReference type="InterPro" id="IPR043502">
    <property type="entry name" value="DNA/RNA_pol_sf"/>
</dbReference>
<dbReference type="Gramene" id="GBG89075">
    <property type="protein sequence ID" value="GBG89075"/>
    <property type="gene ID" value="CBR_g48785"/>
</dbReference>
<proteinExistence type="predicted"/>
<evidence type="ECO:0000313" key="2">
    <source>
        <dbReference type="EMBL" id="GBG89075.1"/>
    </source>
</evidence>
<keyword evidence="3" id="KW-1185">Reference proteome</keyword>
<dbReference type="EMBL" id="BFEA01000714">
    <property type="protein sequence ID" value="GBG89075.1"/>
    <property type="molecule type" value="Genomic_DNA"/>
</dbReference>
<dbReference type="STRING" id="69332.A0A388M3K7"/>
<accession>A0A388M3K7</accession>
<feature type="domain" description="Reverse transcriptase" evidence="1">
    <location>
        <begin position="211"/>
        <end position="295"/>
    </location>
</feature>
<organism evidence="2 3">
    <name type="scientific">Chara braunii</name>
    <name type="common">Braun's stonewort</name>
    <dbReference type="NCBI Taxonomy" id="69332"/>
    <lineage>
        <taxon>Eukaryota</taxon>
        <taxon>Viridiplantae</taxon>
        <taxon>Streptophyta</taxon>
        <taxon>Charophyceae</taxon>
        <taxon>Charales</taxon>
        <taxon>Characeae</taxon>
        <taxon>Chara</taxon>
    </lineage>
</organism>
<gene>
    <name evidence="2" type="ORF">CBR_g48785</name>
</gene>
<evidence type="ECO:0000259" key="1">
    <source>
        <dbReference type="Pfam" id="PF00078"/>
    </source>
</evidence>
<dbReference type="AlphaFoldDB" id="A0A388M3K7"/>
<reference evidence="2 3" key="1">
    <citation type="journal article" date="2018" name="Cell">
        <title>The Chara Genome: Secondary Complexity and Implications for Plant Terrestrialization.</title>
        <authorList>
            <person name="Nishiyama T."/>
            <person name="Sakayama H."/>
            <person name="Vries J.D."/>
            <person name="Buschmann H."/>
            <person name="Saint-Marcoux D."/>
            <person name="Ullrich K.K."/>
            <person name="Haas F.B."/>
            <person name="Vanderstraeten L."/>
            <person name="Becker D."/>
            <person name="Lang D."/>
            <person name="Vosolsobe S."/>
            <person name="Rombauts S."/>
            <person name="Wilhelmsson P.K.I."/>
            <person name="Janitza P."/>
            <person name="Kern R."/>
            <person name="Heyl A."/>
            <person name="Rumpler F."/>
            <person name="Villalobos L.I.A.C."/>
            <person name="Clay J.M."/>
            <person name="Skokan R."/>
            <person name="Toyoda A."/>
            <person name="Suzuki Y."/>
            <person name="Kagoshima H."/>
            <person name="Schijlen E."/>
            <person name="Tajeshwar N."/>
            <person name="Catarino B."/>
            <person name="Hetherington A.J."/>
            <person name="Saltykova A."/>
            <person name="Bonnot C."/>
            <person name="Breuninger H."/>
            <person name="Symeonidi A."/>
            <person name="Radhakrishnan G.V."/>
            <person name="Van Nieuwerburgh F."/>
            <person name="Deforce D."/>
            <person name="Chang C."/>
            <person name="Karol K.G."/>
            <person name="Hedrich R."/>
            <person name="Ulvskov P."/>
            <person name="Glockner G."/>
            <person name="Delwiche C.F."/>
            <person name="Petrasek J."/>
            <person name="Van de Peer Y."/>
            <person name="Friml J."/>
            <person name="Beilby M."/>
            <person name="Dolan L."/>
            <person name="Kohara Y."/>
            <person name="Sugano S."/>
            <person name="Fujiyama A."/>
            <person name="Delaux P.-M."/>
            <person name="Quint M."/>
            <person name="TheiBen G."/>
            <person name="Hagemann M."/>
            <person name="Harholt J."/>
            <person name="Dunand C."/>
            <person name="Zachgo S."/>
            <person name="Langdale J."/>
            <person name="Maumus F."/>
            <person name="Straeten D.V.D."/>
            <person name="Gould S.B."/>
            <person name="Rensing S.A."/>
        </authorList>
    </citation>
    <scope>NUCLEOTIDE SEQUENCE [LARGE SCALE GENOMIC DNA]</scope>
    <source>
        <strain evidence="2 3">S276</strain>
    </source>
</reference>
<dbReference type="Pfam" id="PF00078">
    <property type="entry name" value="RVT_1"/>
    <property type="match status" value="1"/>
</dbReference>
<dbReference type="PANTHER" id="PTHR19446">
    <property type="entry name" value="REVERSE TRANSCRIPTASES"/>
    <property type="match status" value="1"/>
</dbReference>
<dbReference type="OMA" id="DWHINDA"/>
<sequence length="296" mass="34060">MDLGDDLATKEEEEEWWMEWAALKAEWDDWHINDAELWGLRNKSQWIIAAERISKSFFRRLCLKHPASIMLALDPPFDHQRPVAESTHAILDYAQDYYSYLFSEEQSGPQEDITHYLENDVWTKIAIKLEATDKQDLERPITQEEILHALADMPSGKALGPGGMPVEHLKTCAHILMPHLLEGFNSVWENAQELPKDFGLATIILVYKKGSPKDIRNWRLISLLSAPYKLLAKVLANRLTTQLPVLIDNTQTGFILGRHIHTSVLLARQVLWHAPRQDLFVAFVLLDFEKAYDRVA</sequence>
<evidence type="ECO:0000313" key="3">
    <source>
        <dbReference type="Proteomes" id="UP000265515"/>
    </source>
</evidence>
<dbReference type="OrthoDB" id="1938551at2759"/>
<dbReference type="SUPFAM" id="SSF56672">
    <property type="entry name" value="DNA/RNA polymerases"/>
    <property type="match status" value="1"/>
</dbReference>
<dbReference type="Proteomes" id="UP000265515">
    <property type="component" value="Unassembled WGS sequence"/>
</dbReference>
<name>A0A388M3K7_CHABU</name>
<dbReference type="CDD" id="cd01650">
    <property type="entry name" value="RT_nLTR_like"/>
    <property type="match status" value="1"/>
</dbReference>
<dbReference type="InterPro" id="IPR000477">
    <property type="entry name" value="RT_dom"/>
</dbReference>
<protein>
    <recommendedName>
        <fullName evidence="1">Reverse transcriptase domain-containing protein</fullName>
    </recommendedName>
</protein>
<comment type="caution">
    <text evidence="2">The sequence shown here is derived from an EMBL/GenBank/DDBJ whole genome shotgun (WGS) entry which is preliminary data.</text>
</comment>